<feature type="compositionally biased region" description="Acidic residues" evidence="1">
    <location>
        <begin position="450"/>
        <end position="460"/>
    </location>
</feature>
<feature type="region of interest" description="Disordered" evidence="1">
    <location>
        <begin position="436"/>
        <end position="473"/>
    </location>
</feature>
<evidence type="ECO:0000256" key="1">
    <source>
        <dbReference type="SAM" id="MobiDB-lite"/>
    </source>
</evidence>
<evidence type="ECO:0000313" key="3">
    <source>
        <dbReference type="Proteomes" id="UP001595075"/>
    </source>
</evidence>
<dbReference type="EMBL" id="JAZHXI010000020">
    <property type="protein sequence ID" value="KAL2060882.1"/>
    <property type="molecule type" value="Genomic_DNA"/>
</dbReference>
<name>A0ABR4BT99_9HELO</name>
<proteinExistence type="predicted"/>
<accession>A0ABR4BT99</accession>
<gene>
    <name evidence="2" type="ORF">VTL71DRAFT_8934</name>
</gene>
<organism evidence="2 3">
    <name type="scientific">Oculimacula yallundae</name>
    <dbReference type="NCBI Taxonomy" id="86028"/>
    <lineage>
        <taxon>Eukaryota</taxon>
        <taxon>Fungi</taxon>
        <taxon>Dikarya</taxon>
        <taxon>Ascomycota</taxon>
        <taxon>Pezizomycotina</taxon>
        <taxon>Leotiomycetes</taxon>
        <taxon>Helotiales</taxon>
        <taxon>Ploettnerulaceae</taxon>
        <taxon>Oculimacula</taxon>
    </lineage>
</organism>
<dbReference type="Proteomes" id="UP001595075">
    <property type="component" value="Unassembled WGS sequence"/>
</dbReference>
<reference evidence="2 3" key="1">
    <citation type="journal article" date="2024" name="Commun. Biol.">
        <title>Comparative genomic analysis of thermophilic fungi reveals convergent evolutionary adaptations and gene losses.</title>
        <authorList>
            <person name="Steindorff A.S."/>
            <person name="Aguilar-Pontes M.V."/>
            <person name="Robinson A.J."/>
            <person name="Andreopoulos B."/>
            <person name="LaButti K."/>
            <person name="Kuo A."/>
            <person name="Mondo S."/>
            <person name="Riley R."/>
            <person name="Otillar R."/>
            <person name="Haridas S."/>
            <person name="Lipzen A."/>
            <person name="Grimwood J."/>
            <person name="Schmutz J."/>
            <person name="Clum A."/>
            <person name="Reid I.D."/>
            <person name="Moisan M.C."/>
            <person name="Butler G."/>
            <person name="Nguyen T.T.M."/>
            <person name="Dewar K."/>
            <person name="Conant G."/>
            <person name="Drula E."/>
            <person name="Henrissat B."/>
            <person name="Hansel C."/>
            <person name="Singer S."/>
            <person name="Hutchinson M.I."/>
            <person name="de Vries R.P."/>
            <person name="Natvig D.O."/>
            <person name="Powell A.J."/>
            <person name="Tsang A."/>
            <person name="Grigoriev I.V."/>
        </authorList>
    </citation>
    <scope>NUCLEOTIDE SEQUENCE [LARGE SCALE GENOMIC DNA]</scope>
    <source>
        <strain evidence="2 3">CBS 494.80</strain>
    </source>
</reference>
<evidence type="ECO:0000313" key="2">
    <source>
        <dbReference type="EMBL" id="KAL2060882.1"/>
    </source>
</evidence>
<comment type="caution">
    <text evidence="2">The sequence shown here is derived from an EMBL/GenBank/DDBJ whole genome shotgun (WGS) entry which is preliminary data.</text>
</comment>
<protein>
    <submittedName>
        <fullName evidence="2">Uncharacterized protein</fullName>
    </submittedName>
</protein>
<sequence>MAHPTPTRIVHLSRMAVAYPPADHFIAENPAILQRWEHDMAANPLGDPRIHNGKPYPTHLLDVTKLLFVIRPTDNITFVDADTNKVIGSVFHDLIGDAPLLKVLNGTVTDHLNKVQKTLRDNEAGYIVGVGYTSGARSARSLAWGNNLARSTSDEDRRHHAYKMSSVFAHVWKLAKKVLPQAVSDDFEEAILELGGLRMDGGVRGQAKGTLKYTIVVEGEERPFEASDLAPPAGMCGFSYSCQEYGGNFFMADYGILIPAFVDQLVSWKGQDLHGTALTLNDPFERNPDFKQIGIAFILPSGIKAELEKERSLGGHINMPEAFDPAKGLVSSVILNDANVQPAPRPSMVKRAVKEKATVYKKDRKESFALPDSHAYSKWGKRQLLDECTSRKRVGKLEYFATSWLVPKLQATLLRNDGVNVASTSMAPARNATIDTGMDVMGDSKLNASQEDDEMEDEEVEFVRGSSVDPTVG</sequence>
<keyword evidence="3" id="KW-1185">Reference proteome</keyword>